<evidence type="ECO:0000313" key="2">
    <source>
        <dbReference type="EMBL" id="GJE98938.1"/>
    </source>
</evidence>
<feature type="compositionally biased region" description="Basic residues" evidence="1">
    <location>
        <begin position="30"/>
        <end position="39"/>
    </location>
</feature>
<evidence type="ECO:0000256" key="1">
    <source>
        <dbReference type="SAM" id="MobiDB-lite"/>
    </source>
</evidence>
<sequence>MKQPYHSPSLPSDKREVALAKTKNMACRTRNARGKKRPERKIPDEDPSVTPPLRASRVVAGPSQCPADRRVRSFPATITRWSVLRGTRNSPAQR</sequence>
<dbReference type="EMBL" id="BPQB01000097">
    <property type="protein sequence ID" value="GJE98938.1"/>
    <property type="molecule type" value="Genomic_DNA"/>
</dbReference>
<organism evidence="2 3">
    <name type="scientific">Phanerochaete sordida</name>
    <dbReference type="NCBI Taxonomy" id="48140"/>
    <lineage>
        <taxon>Eukaryota</taxon>
        <taxon>Fungi</taxon>
        <taxon>Dikarya</taxon>
        <taxon>Basidiomycota</taxon>
        <taxon>Agaricomycotina</taxon>
        <taxon>Agaricomycetes</taxon>
        <taxon>Polyporales</taxon>
        <taxon>Phanerochaetaceae</taxon>
        <taxon>Phanerochaete</taxon>
    </lineage>
</organism>
<keyword evidence="3" id="KW-1185">Reference proteome</keyword>
<proteinExistence type="predicted"/>
<reference evidence="2 3" key="1">
    <citation type="submission" date="2021-08" db="EMBL/GenBank/DDBJ databases">
        <title>Draft Genome Sequence of Phanerochaete sordida strain YK-624.</title>
        <authorList>
            <person name="Mori T."/>
            <person name="Dohra H."/>
            <person name="Suzuki T."/>
            <person name="Kawagishi H."/>
            <person name="Hirai H."/>
        </authorList>
    </citation>
    <scope>NUCLEOTIDE SEQUENCE [LARGE SCALE GENOMIC DNA]</scope>
    <source>
        <strain evidence="2 3">YK-624</strain>
    </source>
</reference>
<accession>A0A9P3LKT0</accession>
<name>A0A9P3LKT0_9APHY</name>
<dbReference type="Proteomes" id="UP000703269">
    <property type="component" value="Unassembled WGS sequence"/>
</dbReference>
<evidence type="ECO:0000313" key="3">
    <source>
        <dbReference type="Proteomes" id="UP000703269"/>
    </source>
</evidence>
<comment type="caution">
    <text evidence="2">The sequence shown here is derived from an EMBL/GenBank/DDBJ whole genome shotgun (WGS) entry which is preliminary data.</text>
</comment>
<gene>
    <name evidence="2" type="ORF">PsYK624_151760</name>
</gene>
<feature type="region of interest" description="Disordered" evidence="1">
    <location>
        <begin position="1"/>
        <end position="68"/>
    </location>
</feature>
<dbReference type="AlphaFoldDB" id="A0A9P3LKT0"/>
<protein>
    <submittedName>
        <fullName evidence="2">Uncharacterized protein</fullName>
    </submittedName>
</protein>